<feature type="domain" description="Glucose-methanol-choline oxidoreductase N-terminal" evidence="6">
    <location>
        <begin position="15"/>
        <end position="312"/>
    </location>
</feature>
<reference evidence="8 9" key="1">
    <citation type="journal article" date="2011" name="Cell">
        <title>The monarch butterfly genome yields insights into long-distance migration.</title>
        <authorList>
            <person name="Zhan S."/>
            <person name="Merlin C."/>
            <person name="Boore J.L."/>
            <person name="Reppert S.M."/>
        </authorList>
    </citation>
    <scope>NUCLEOTIDE SEQUENCE [LARGE SCALE GENOMIC DNA]</scope>
    <source>
        <strain evidence="8">F-2</strain>
    </source>
</reference>
<proteinExistence type="inferred from homology"/>
<evidence type="ECO:0000256" key="3">
    <source>
        <dbReference type="ARBA" id="ARBA00022630"/>
    </source>
</evidence>
<dbReference type="Pfam" id="PF00732">
    <property type="entry name" value="GMC_oxred_N"/>
    <property type="match status" value="1"/>
</dbReference>
<evidence type="ECO:0000259" key="6">
    <source>
        <dbReference type="Pfam" id="PF00732"/>
    </source>
</evidence>
<dbReference type="Proteomes" id="UP000007151">
    <property type="component" value="Unassembled WGS sequence"/>
</dbReference>
<dbReference type="SUPFAM" id="SSF54373">
    <property type="entry name" value="FAD-linked reductases, C-terminal domain"/>
    <property type="match status" value="1"/>
</dbReference>
<dbReference type="InterPro" id="IPR036188">
    <property type="entry name" value="FAD/NAD-bd_sf"/>
</dbReference>
<dbReference type="InterPro" id="IPR012132">
    <property type="entry name" value="GMC_OxRdtase"/>
</dbReference>
<evidence type="ECO:0000256" key="4">
    <source>
        <dbReference type="ARBA" id="ARBA00022827"/>
    </source>
</evidence>
<comment type="caution">
    <text evidence="8">The sequence shown here is derived from an EMBL/GenBank/DDBJ whole genome shotgun (WGS) entry which is preliminary data.</text>
</comment>
<keyword evidence="3" id="KW-0285">Flavoprotein</keyword>
<protein>
    <submittedName>
        <fullName evidence="8">Ecdysone oxidase</fullName>
    </submittedName>
</protein>
<feature type="binding site" evidence="5">
    <location>
        <position position="100"/>
    </location>
    <ligand>
        <name>FAD</name>
        <dbReference type="ChEBI" id="CHEBI:57692"/>
    </ligand>
</feature>
<dbReference type="SUPFAM" id="SSF51905">
    <property type="entry name" value="FAD/NAD(P)-binding domain"/>
    <property type="match status" value="1"/>
</dbReference>
<keyword evidence="9" id="KW-1185">Reference proteome</keyword>
<dbReference type="Gene3D" id="3.50.50.60">
    <property type="entry name" value="FAD/NAD(P)-binding domain"/>
    <property type="match status" value="1"/>
</dbReference>
<feature type="domain" description="Glucose-methanol-choline oxidoreductase C-terminal" evidence="7">
    <location>
        <begin position="408"/>
        <end position="543"/>
    </location>
</feature>
<dbReference type="eggNOG" id="KOG1238">
    <property type="taxonomic scope" value="Eukaryota"/>
</dbReference>
<organism evidence="8 9">
    <name type="scientific">Danaus plexippus plexippus</name>
    <dbReference type="NCBI Taxonomy" id="278856"/>
    <lineage>
        <taxon>Eukaryota</taxon>
        <taxon>Metazoa</taxon>
        <taxon>Ecdysozoa</taxon>
        <taxon>Arthropoda</taxon>
        <taxon>Hexapoda</taxon>
        <taxon>Insecta</taxon>
        <taxon>Pterygota</taxon>
        <taxon>Neoptera</taxon>
        <taxon>Endopterygota</taxon>
        <taxon>Lepidoptera</taxon>
        <taxon>Glossata</taxon>
        <taxon>Ditrysia</taxon>
        <taxon>Papilionoidea</taxon>
        <taxon>Nymphalidae</taxon>
        <taxon>Danainae</taxon>
        <taxon>Danaini</taxon>
        <taxon>Danaina</taxon>
        <taxon>Danaus</taxon>
        <taxon>Danaus</taxon>
    </lineage>
</organism>
<dbReference type="AlphaFoldDB" id="A0A212F6I0"/>
<dbReference type="Pfam" id="PF05199">
    <property type="entry name" value="GMC_oxred_C"/>
    <property type="match status" value="1"/>
</dbReference>
<dbReference type="EMBL" id="AGBW02010007">
    <property type="protein sequence ID" value="OWR49345.1"/>
    <property type="molecule type" value="Genomic_DNA"/>
</dbReference>
<evidence type="ECO:0000313" key="9">
    <source>
        <dbReference type="Proteomes" id="UP000007151"/>
    </source>
</evidence>
<dbReference type="KEGG" id="dpl:KGM_200336B"/>
<evidence type="ECO:0000256" key="5">
    <source>
        <dbReference type="PIRSR" id="PIRSR000137-2"/>
    </source>
</evidence>
<accession>A0A212F6I0</accession>
<dbReference type="GO" id="GO:0016614">
    <property type="term" value="F:oxidoreductase activity, acting on CH-OH group of donors"/>
    <property type="evidence" value="ECO:0007669"/>
    <property type="project" value="InterPro"/>
</dbReference>
<dbReference type="PIRSF" id="PIRSF000137">
    <property type="entry name" value="Alcohol_oxidase"/>
    <property type="match status" value="1"/>
</dbReference>
<evidence type="ECO:0000259" key="7">
    <source>
        <dbReference type="Pfam" id="PF05199"/>
    </source>
</evidence>
<dbReference type="Gene3D" id="3.30.560.10">
    <property type="entry name" value="Glucose Oxidase, domain 3"/>
    <property type="match status" value="1"/>
</dbReference>
<dbReference type="InterPro" id="IPR000172">
    <property type="entry name" value="GMC_OxRdtase_N"/>
</dbReference>
<evidence type="ECO:0000256" key="2">
    <source>
        <dbReference type="ARBA" id="ARBA00010790"/>
    </source>
</evidence>
<feature type="non-terminal residue" evidence="8">
    <location>
        <position position="1"/>
    </location>
</feature>
<dbReference type="PANTHER" id="PTHR11552">
    <property type="entry name" value="GLUCOSE-METHANOL-CHOLINE GMC OXIDOREDUCTASE"/>
    <property type="match status" value="1"/>
</dbReference>
<comment type="cofactor">
    <cofactor evidence="1 5">
        <name>FAD</name>
        <dbReference type="ChEBI" id="CHEBI:57692"/>
    </cofactor>
</comment>
<evidence type="ECO:0000256" key="1">
    <source>
        <dbReference type="ARBA" id="ARBA00001974"/>
    </source>
</evidence>
<dbReference type="GO" id="GO:0050660">
    <property type="term" value="F:flavin adenine dinucleotide binding"/>
    <property type="evidence" value="ECO:0007669"/>
    <property type="project" value="InterPro"/>
</dbReference>
<evidence type="ECO:0000313" key="8">
    <source>
        <dbReference type="EMBL" id="OWR49345.1"/>
    </source>
</evidence>
<sequence length="559" mass="62367">YLFPPQAIVKDRNVYDFIVVGGGTAGSVIASRLTEVKEFNVLLIEAGSVSPLQCLIPGLVQYNPNSIVDWNHTAQNDGYAAQCHKNGVMRLPQGKCLGGTSCFNYMFYNRGSKYDYDSWAEIAKDSTWNWDNVVPYFIKSENLLDNDILKSPDGTLHGTKGYINVTRELSDRALEYLKALEEVGESSVEDVNGQEFIGYTQPMLTLSGGVRQSTSVCYITPAKDRENLKFMKNSLVSKITIDENGRARGVEIITKDNKKISAYAKNEIIVTAGVINSPKLLMLSGIGPKRHLKSLNIKVNSDLPVGRNLQDHNLVPLYIEMEESKEPVIPRNPHKHPFDMVTGFASLNKDKPYYADYQTQIFIVPHGSQMPVQYFTNDFMYEEDVSERLNEGSNRGNAAVALIVNLHPKSKGQILLKTTDPNDSPLIYSGIFSNRRDLDNTVKYVKDFVKVMNSEHFKKNNASVVDLSNKRCGPFDLNSTVFWECYSRCMTNIAFDMIGTCAISKVVDSQLKVIGVDGLRVADASVIPLPIGANLYAPVVMVAEKVSDMIKNEYQSQNK</sequence>
<comment type="similarity">
    <text evidence="2">Belongs to the GMC oxidoreductase family.</text>
</comment>
<name>A0A212F6I0_DANPL</name>
<feature type="binding site" evidence="5">
    <location>
        <position position="236"/>
    </location>
    <ligand>
        <name>FAD</name>
        <dbReference type="ChEBI" id="CHEBI:57692"/>
    </ligand>
</feature>
<gene>
    <name evidence="8" type="ORF">KGM_200336B</name>
</gene>
<keyword evidence="4 5" id="KW-0274">FAD</keyword>
<dbReference type="STRING" id="278856.A0A212F6I0"/>
<dbReference type="PANTHER" id="PTHR11552:SF147">
    <property type="entry name" value="CHOLINE DEHYDROGENASE, MITOCHONDRIAL"/>
    <property type="match status" value="1"/>
</dbReference>
<dbReference type="InterPro" id="IPR007867">
    <property type="entry name" value="GMC_OxRtase_C"/>
</dbReference>
<dbReference type="InParanoid" id="A0A212F6I0"/>